<proteinExistence type="inferred from homology"/>
<evidence type="ECO:0000259" key="7">
    <source>
        <dbReference type="PROSITE" id="PS51296"/>
    </source>
</evidence>
<reference evidence="8" key="1">
    <citation type="submission" date="2022-05" db="EMBL/GenBank/DDBJ databases">
        <title>An RpoN-dependent PEP-CTERM gene is involved in floc formation of an Aquincola tertiaricarbonis strain.</title>
        <authorList>
            <person name="Qiu D."/>
            <person name="Xia M."/>
        </authorList>
    </citation>
    <scope>NUCLEOTIDE SEQUENCE</scope>
    <source>
        <strain evidence="8">RN12</strain>
    </source>
</reference>
<evidence type="ECO:0000256" key="2">
    <source>
        <dbReference type="ARBA" id="ARBA00022723"/>
    </source>
</evidence>
<dbReference type="EMBL" id="CP097635">
    <property type="protein sequence ID" value="URI05786.1"/>
    <property type="molecule type" value="Genomic_DNA"/>
</dbReference>
<evidence type="ECO:0000256" key="1">
    <source>
        <dbReference type="ARBA" id="ARBA00022714"/>
    </source>
</evidence>
<keyword evidence="3" id="KW-0408">Iron</keyword>
<gene>
    <name evidence="8" type="ORF">MW290_07470</name>
</gene>
<dbReference type="CDD" id="cd03528">
    <property type="entry name" value="Rieske_RO_ferredoxin"/>
    <property type="match status" value="1"/>
</dbReference>
<dbReference type="InterPro" id="IPR017941">
    <property type="entry name" value="Rieske_2Fe-2S"/>
</dbReference>
<evidence type="ECO:0000313" key="8">
    <source>
        <dbReference type="EMBL" id="URI05786.1"/>
    </source>
</evidence>
<evidence type="ECO:0000256" key="3">
    <source>
        <dbReference type="ARBA" id="ARBA00023004"/>
    </source>
</evidence>
<keyword evidence="2" id="KW-0479">Metal-binding</keyword>
<dbReference type="PANTHER" id="PTHR21496:SF0">
    <property type="entry name" value="RIESKE DOMAIN-CONTAINING PROTEIN"/>
    <property type="match status" value="1"/>
</dbReference>
<evidence type="ECO:0000256" key="5">
    <source>
        <dbReference type="ARBA" id="ARBA00034078"/>
    </source>
</evidence>
<keyword evidence="4" id="KW-0411">Iron-sulfur</keyword>
<comment type="cofactor">
    <cofactor evidence="5">
        <name>[2Fe-2S] cluster</name>
        <dbReference type="ChEBI" id="CHEBI:190135"/>
    </cofactor>
</comment>
<keyword evidence="9" id="KW-1185">Reference proteome</keyword>
<protein>
    <submittedName>
        <fullName evidence="8">Non-heme iron oxygenase ferredoxin subunit</fullName>
    </submittedName>
</protein>
<dbReference type="SUPFAM" id="SSF50022">
    <property type="entry name" value="ISP domain"/>
    <property type="match status" value="1"/>
</dbReference>
<evidence type="ECO:0000256" key="6">
    <source>
        <dbReference type="ARBA" id="ARBA00038001"/>
    </source>
</evidence>
<dbReference type="Proteomes" id="UP001056201">
    <property type="component" value="Chromosome 1"/>
</dbReference>
<dbReference type="PROSITE" id="PS51296">
    <property type="entry name" value="RIESKE"/>
    <property type="match status" value="1"/>
</dbReference>
<name>A0ABY4S203_AQUTE</name>
<feature type="domain" description="Rieske" evidence="7">
    <location>
        <begin position="4"/>
        <end position="100"/>
    </location>
</feature>
<keyword evidence="1" id="KW-0001">2Fe-2S</keyword>
<organism evidence="8 9">
    <name type="scientific">Aquincola tertiaricarbonis</name>
    <dbReference type="NCBI Taxonomy" id="391953"/>
    <lineage>
        <taxon>Bacteria</taxon>
        <taxon>Pseudomonadati</taxon>
        <taxon>Pseudomonadota</taxon>
        <taxon>Betaproteobacteria</taxon>
        <taxon>Burkholderiales</taxon>
        <taxon>Sphaerotilaceae</taxon>
        <taxon>Aquincola</taxon>
    </lineage>
</organism>
<dbReference type="Gene3D" id="2.102.10.10">
    <property type="entry name" value="Rieske [2Fe-2S] iron-sulphur domain"/>
    <property type="match status" value="1"/>
</dbReference>
<sequence length="103" mass="11325">MSQWQDVGDTAAFQEDEPRAVTVAGEPVAVVRQGDEFFAVHDICTHEVARLSEGFVEDGCIECPLHQGLFDLRTGQARKAPCVTPVRVYKTRVQGGRLEVQAP</sequence>
<comment type="similarity">
    <text evidence="6">Belongs to the bacterial ring-hydroxylating dioxygenase ferredoxin component family.</text>
</comment>
<dbReference type="InterPro" id="IPR036922">
    <property type="entry name" value="Rieske_2Fe-2S_sf"/>
</dbReference>
<dbReference type="NCBIfam" id="NF041683">
    <property type="entry name" value="ant_diox_AndAb"/>
    <property type="match status" value="1"/>
</dbReference>
<evidence type="ECO:0000256" key="4">
    <source>
        <dbReference type="ARBA" id="ARBA00023014"/>
    </source>
</evidence>
<evidence type="ECO:0000313" key="9">
    <source>
        <dbReference type="Proteomes" id="UP001056201"/>
    </source>
</evidence>
<dbReference type="PANTHER" id="PTHR21496">
    <property type="entry name" value="FERREDOXIN-RELATED"/>
    <property type="match status" value="1"/>
</dbReference>
<accession>A0ABY4S203</accession>
<dbReference type="Pfam" id="PF00355">
    <property type="entry name" value="Rieske"/>
    <property type="match status" value="1"/>
</dbReference>